<dbReference type="InterPro" id="IPR050624">
    <property type="entry name" value="HTH-type_Tx_Regulator"/>
</dbReference>
<dbReference type="RefSeq" id="WP_062687274.1">
    <property type="nucleotide sequence ID" value="NZ_KQ758697.1"/>
</dbReference>
<dbReference type="InterPro" id="IPR009057">
    <property type="entry name" value="Homeodomain-like_sf"/>
</dbReference>
<reference evidence="6 7" key="1">
    <citation type="submission" date="2015-11" db="EMBL/GenBank/DDBJ databases">
        <title>Bacillus caseinolyticus sp nov.</title>
        <authorList>
            <person name="Dastager S.G."/>
            <person name="Mawlankar R."/>
        </authorList>
    </citation>
    <scope>NUCLEOTIDE SEQUENCE [LARGE SCALE GENOMIC DNA]</scope>
    <source>
        <strain evidence="6 7">SGD-V-76</strain>
    </source>
</reference>
<evidence type="ECO:0000256" key="2">
    <source>
        <dbReference type="ARBA" id="ARBA00023125"/>
    </source>
</evidence>
<keyword evidence="2 3" id="KW-0238">DNA-binding</keyword>
<comment type="caution">
    <text evidence="6">The sequence shown here is derived from an EMBL/GenBank/DDBJ whole genome shotgun (WGS) entry which is preliminary data.</text>
</comment>
<dbReference type="Proteomes" id="UP000053681">
    <property type="component" value="Unassembled WGS sequence"/>
</dbReference>
<keyword evidence="1" id="KW-0678">Repressor</keyword>
<protein>
    <recommendedName>
        <fullName evidence="5">HTH tetR-type domain-containing protein</fullName>
    </recommendedName>
</protein>
<evidence type="ECO:0000256" key="3">
    <source>
        <dbReference type="PROSITE-ProRule" id="PRU00335"/>
    </source>
</evidence>
<dbReference type="InterPro" id="IPR001647">
    <property type="entry name" value="HTH_TetR"/>
</dbReference>
<gene>
    <name evidence="6" type="ORF">AS180_18375</name>
</gene>
<feature type="coiled-coil region" evidence="4">
    <location>
        <begin position="213"/>
        <end position="240"/>
    </location>
</feature>
<dbReference type="Gene3D" id="1.10.357.10">
    <property type="entry name" value="Tetracycline Repressor, domain 2"/>
    <property type="match status" value="1"/>
</dbReference>
<sequence>MTEKNTQIIEAGMKLFAHKGFSATSVQEIATESSISKGSFYLHFKSKDDLLLAILQHQFAIISEAFDKQTATNQSPREKFIHQQAAWFSHFINHREFFIMLAKEQAIPQNETVKKLLFEKQMEAHRYYRQSMLAIYGPDVEKYSWDLTFLIDGMIHSYMRVILLSNEDIDLTKLANFILSRMDSIVKDIHNDTPLLTNDKANELLSRFLFDNETNLEKIVANLEEEIQKLDEEELFITLQVIKEEIMKEKPRIPVIQGMLSNFDDYPSLHHYRNVILGYYANKQ</sequence>
<accession>A0A0V8JHG2</accession>
<evidence type="ECO:0000313" key="6">
    <source>
        <dbReference type="EMBL" id="KSU86478.1"/>
    </source>
</evidence>
<dbReference type="AlphaFoldDB" id="A0A0V8JHG2"/>
<evidence type="ECO:0000259" key="5">
    <source>
        <dbReference type="PROSITE" id="PS50977"/>
    </source>
</evidence>
<dbReference type="Pfam" id="PF00440">
    <property type="entry name" value="TetR_N"/>
    <property type="match status" value="1"/>
</dbReference>
<dbReference type="PROSITE" id="PS01081">
    <property type="entry name" value="HTH_TETR_1"/>
    <property type="match status" value="1"/>
</dbReference>
<feature type="domain" description="HTH tetR-type" evidence="5">
    <location>
        <begin position="2"/>
        <end position="62"/>
    </location>
</feature>
<dbReference type="EMBL" id="LNQP01000082">
    <property type="protein sequence ID" value="KSU86478.1"/>
    <property type="molecule type" value="Genomic_DNA"/>
</dbReference>
<dbReference type="PANTHER" id="PTHR43479:SF22">
    <property type="entry name" value="TRANSCRIPTIONAL REGULATOR, TETR FAMILY"/>
    <property type="match status" value="1"/>
</dbReference>
<evidence type="ECO:0000313" key="7">
    <source>
        <dbReference type="Proteomes" id="UP000053681"/>
    </source>
</evidence>
<keyword evidence="4" id="KW-0175">Coiled coil</keyword>
<evidence type="ECO:0000256" key="4">
    <source>
        <dbReference type="SAM" id="Coils"/>
    </source>
</evidence>
<name>A0A0V8JHG2_9BACI</name>
<dbReference type="PANTHER" id="PTHR43479">
    <property type="entry name" value="ACREF/ENVCD OPERON REPRESSOR-RELATED"/>
    <property type="match status" value="1"/>
</dbReference>
<organism evidence="6 7">
    <name type="scientific">Priestia veravalensis</name>
    <dbReference type="NCBI Taxonomy" id="1414648"/>
    <lineage>
        <taxon>Bacteria</taxon>
        <taxon>Bacillati</taxon>
        <taxon>Bacillota</taxon>
        <taxon>Bacilli</taxon>
        <taxon>Bacillales</taxon>
        <taxon>Bacillaceae</taxon>
        <taxon>Priestia</taxon>
    </lineage>
</organism>
<proteinExistence type="predicted"/>
<dbReference type="SUPFAM" id="SSF46689">
    <property type="entry name" value="Homeodomain-like"/>
    <property type="match status" value="1"/>
</dbReference>
<dbReference type="PRINTS" id="PR00455">
    <property type="entry name" value="HTHTETR"/>
</dbReference>
<evidence type="ECO:0000256" key="1">
    <source>
        <dbReference type="ARBA" id="ARBA00022491"/>
    </source>
</evidence>
<dbReference type="GO" id="GO:0003677">
    <property type="term" value="F:DNA binding"/>
    <property type="evidence" value="ECO:0007669"/>
    <property type="project" value="UniProtKB-UniRule"/>
</dbReference>
<dbReference type="InterPro" id="IPR023772">
    <property type="entry name" value="DNA-bd_HTH_TetR-type_CS"/>
</dbReference>
<keyword evidence="7" id="KW-1185">Reference proteome</keyword>
<feature type="DNA-binding region" description="H-T-H motif" evidence="3">
    <location>
        <begin position="25"/>
        <end position="44"/>
    </location>
</feature>
<dbReference type="PROSITE" id="PS50977">
    <property type="entry name" value="HTH_TETR_2"/>
    <property type="match status" value="1"/>
</dbReference>